<dbReference type="OrthoDB" id="9810135at2"/>
<dbReference type="PROSITE" id="PS51217">
    <property type="entry name" value="UVRD_HELICASE_CTER"/>
    <property type="match status" value="1"/>
</dbReference>
<dbReference type="EMBL" id="WNKS01000002">
    <property type="protein sequence ID" value="MTV30062.1"/>
    <property type="molecule type" value="Genomic_DNA"/>
</dbReference>
<evidence type="ECO:0000256" key="2">
    <source>
        <dbReference type="ARBA" id="ARBA00022801"/>
    </source>
</evidence>
<dbReference type="RefSeq" id="WP_155444721.1">
    <property type="nucleotide sequence ID" value="NZ_JAOQNR010000002.1"/>
</dbReference>
<dbReference type="PANTHER" id="PTHR11070:SF2">
    <property type="entry name" value="ATP-DEPENDENT DNA HELICASE SRS2"/>
    <property type="match status" value="1"/>
</dbReference>
<dbReference type="GO" id="GO:0016787">
    <property type="term" value="F:hydrolase activity"/>
    <property type="evidence" value="ECO:0007669"/>
    <property type="project" value="UniProtKB-UniRule"/>
</dbReference>
<dbReference type="InterPro" id="IPR014151">
    <property type="entry name" value="DNA_helicase_AddA"/>
</dbReference>
<keyword evidence="4 10" id="KW-0067">ATP-binding</keyword>
<evidence type="ECO:0000256" key="9">
    <source>
        <dbReference type="ARBA" id="ARBA00048988"/>
    </source>
</evidence>
<sequence>MKPPIPEKTRFDQTRASDPKKSAWVAANAGSGKTHVLAQRVVRLLLQGGRPDRILCLTFTKAAATNMSERVFRTLANWATFSDAELGDAIAATGEKRPDSPKDLAAARTLFARALESPGGLKTLTIHAFCERLLHIAPFEANVPANFSVLEDQQKTELLERARADVLQAAAENAALRSALDIVARDGGVDFEKTIGSALEKRAAFRELKAEAAHQRLRTALGAGAQDTVDSVLRAIGTGDLPPEDWPKVAEFMSTGSATDKKYAAAFRAAQEHWRTGDLEAASERLASIYLKSDGGPAKLLTKPLATARPDMLESLEAEQSRLMLLWDRLAAVRVCERTLALSVVVNAVADRYEHYKSMRQCIDFDDMIERTSTLLTRSSAAWLLKKLDGGIDHILLDEAQDTSASQWEIVERISADFFAGEGQAQQVRTLFVVGDEKQSIFSFQGAQPELFSTKRRMFAQKIREADGEFESVELHLSFRSSPGVLAAVDEIFASPERSRGLYGGQDHVKTVHEAWKREQPAVVELWDVIAPSETEPSRDWRLPLDYRDETDPAVASARRIASVIAGWLRDGEPIGTGPGRRAIRPDDIMILVRRRDAFFEAMIRALKEKGVPTAGSDRLALADHIAVMDLLAIARAALLPEDDLTLATILKSPVFALDDDDLIALAPNREGALIQALQASERFQHQAACATLDRLGRMARELTPFDFFARLLGPMGARRAILARLGPEAGDVLDEFLNLALQHEGKTTPNLRNFVAEVESSEGTIKRDLDTGAGQVRVMTIHAAKGLESRIVFLPDVCATPTTRLDFPIFLLDTGSGPLPVWSPRKELDCAGVAALRADKKEAGLQEYRRLLYVAMTRAEERVYIGGHRGKTELQPESWRLMLEQALGANARTAPAPWSPDETILRFADDPSDAPFEKTEAAGPAEKTELPDWLTRPPRAPQA</sequence>
<keyword evidence="3 10" id="KW-0347">Helicase</keyword>
<evidence type="ECO:0000313" key="15">
    <source>
        <dbReference type="Proteomes" id="UP000439113"/>
    </source>
</evidence>
<keyword evidence="5" id="KW-0413">Isomerase</keyword>
<evidence type="ECO:0000256" key="8">
    <source>
        <dbReference type="ARBA" id="ARBA00034923"/>
    </source>
</evidence>
<dbReference type="GO" id="GO:0043138">
    <property type="term" value="F:3'-5' DNA helicase activity"/>
    <property type="evidence" value="ECO:0007669"/>
    <property type="project" value="UniProtKB-EC"/>
</dbReference>
<dbReference type="Pfam" id="PF13361">
    <property type="entry name" value="UvrD_C"/>
    <property type="match status" value="1"/>
</dbReference>
<dbReference type="Proteomes" id="UP000439113">
    <property type="component" value="Unassembled WGS sequence"/>
</dbReference>
<comment type="catalytic activity">
    <reaction evidence="9">
        <text>ATP + H2O = ADP + phosphate + H(+)</text>
        <dbReference type="Rhea" id="RHEA:13065"/>
        <dbReference type="ChEBI" id="CHEBI:15377"/>
        <dbReference type="ChEBI" id="CHEBI:15378"/>
        <dbReference type="ChEBI" id="CHEBI:30616"/>
        <dbReference type="ChEBI" id="CHEBI:43474"/>
        <dbReference type="ChEBI" id="CHEBI:456216"/>
        <dbReference type="EC" id="5.6.2.4"/>
    </reaction>
</comment>
<dbReference type="AlphaFoldDB" id="A0A6N8DHY0"/>
<keyword evidence="2 10" id="KW-0378">Hydrolase</keyword>
<dbReference type="PROSITE" id="PS51198">
    <property type="entry name" value="UVRD_HELICASE_ATP_BIND"/>
    <property type="match status" value="1"/>
</dbReference>
<evidence type="ECO:0000256" key="10">
    <source>
        <dbReference type="PROSITE-ProRule" id="PRU00560"/>
    </source>
</evidence>
<feature type="domain" description="UvrD-like helicase ATP-binding" evidence="12">
    <location>
        <begin position="6"/>
        <end position="482"/>
    </location>
</feature>
<evidence type="ECO:0000259" key="13">
    <source>
        <dbReference type="PROSITE" id="PS51217"/>
    </source>
</evidence>
<dbReference type="Pfam" id="PF00580">
    <property type="entry name" value="UvrD-helicase"/>
    <property type="match status" value="1"/>
</dbReference>
<comment type="caution">
    <text evidence="14">The sequence shown here is derived from an EMBL/GenBank/DDBJ whole genome shotgun (WGS) entry which is preliminary data.</text>
</comment>
<evidence type="ECO:0000256" key="3">
    <source>
        <dbReference type="ARBA" id="ARBA00022806"/>
    </source>
</evidence>
<dbReference type="GO" id="GO:0005829">
    <property type="term" value="C:cytosol"/>
    <property type="evidence" value="ECO:0007669"/>
    <property type="project" value="TreeGrafter"/>
</dbReference>
<evidence type="ECO:0000313" key="14">
    <source>
        <dbReference type="EMBL" id="MTV30062.1"/>
    </source>
</evidence>
<evidence type="ECO:0000256" key="7">
    <source>
        <dbReference type="ARBA" id="ARBA00034808"/>
    </source>
</evidence>
<proteinExistence type="predicted"/>
<accession>A0A6N8DHY0</accession>
<gene>
    <name evidence="14" type="primary">addA</name>
    <name evidence="14" type="ORF">GJ654_03530</name>
</gene>
<feature type="region of interest" description="Disordered" evidence="11">
    <location>
        <begin position="1"/>
        <end position="21"/>
    </location>
</feature>
<dbReference type="Gene3D" id="3.40.50.300">
    <property type="entry name" value="P-loop containing nucleotide triphosphate hydrolases"/>
    <property type="match status" value="4"/>
</dbReference>
<name>A0A6N8DHY0_RHOAC</name>
<dbReference type="SUPFAM" id="SSF52540">
    <property type="entry name" value="P-loop containing nucleoside triphosphate hydrolases"/>
    <property type="match status" value="1"/>
</dbReference>
<evidence type="ECO:0000256" key="6">
    <source>
        <dbReference type="ARBA" id="ARBA00034617"/>
    </source>
</evidence>
<dbReference type="PANTHER" id="PTHR11070">
    <property type="entry name" value="UVRD / RECB / PCRA DNA HELICASE FAMILY MEMBER"/>
    <property type="match status" value="1"/>
</dbReference>
<dbReference type="GO" id="GO:0003677">
    <property type="term" value="F:DNA binding"/>
    <property type="evidence" value="ECO:0007669"/>
    <property type="project" value="InterPro"/>
</dbReference>
<reference evidence="14 15" key="1">
    <citation type="submission" date="2019-11" db="EMBL/GenBank/DDBJ databases">
        <title>Whole-genome sequence of a Rhodoblastus acidophilus DSM 142.</title>
        <authorList>
            <person name="Kyndt J.A."/>
            <person name="Meyer T.E."/>
        </authorList>
    </citation>
    <scope>NUCLEOTIDE SEQUENCE [LARGE SCALE GENOMIC DNA]</scope>
    <source>
        <strain evidence="14 15">DSM 142</strain>
    </source>
</reference>
<dbReference type="GO" id="GO:0033202">
    <property type="term" value="C:DNA helicase complex"/>
    <property type="evidence" value="ECO:0007669"/>
    <property type="project" value="TreeGrafter"/>
</dbReference>
<dbReference type="GO" id="GO:0005524">
    <property type="term" value="F:ATP binding"/>
    <property type="evidence" value="ECO:0007669"/>
    <property type="project" value="UniProtKB-UniRule"/>
</dbReference>
<keyword evidence="1 10" id="KW-0547">Nucleotide-binding</keyword>
<feature type="region of interest" description="Disordered" evidence="11">
    <location>
        <begin position="893"/>
        <end position="944"/>
    </location>
</feature>
<dbReference type="InterPro" id="IPR014016">
    <property type="entry name" value="UvrD-like_ATP-bd"/>
</dbReference>
<dbReference type="InterPro" id="IPR000212">
    <property type="entry name" value="DNA_helicase_UvrD/REP"/>
</dbReference>
<evidence type="ECO:0000256" key="5">
    <source>
        <dbReference type="ARBA" id="ARBA00023235"/>
    </source>
</evidence>
<dbReference type="Gene3D" id="1.10.486.10">
    <property type="entry name" value="PCRA, domain 4"/>
    <property type="match status" value="1"/>
</dbReference>
<feature type="binding site" evidence="10">
    <location>
        <begin position="27"/>
        <end position="34"/>
    </location>
    <ligand>
        <name>ATP</name>
        <dbReference type="ChEBI" id="CHEBI:30616"/>
    </ligand>
</feature>
<dbReference type="InterPro" id="IPR014017">
    <property type="entry name" value="DNA_helicase_UvrD-like_C"/>
</dbReference>
<dbReference type="EC" id="5.6.2.4" evidence="7"/>
<dbReference type="InterPro" id="IPR027417">
    <property type="entry name" value="P-loop_NTPase"/>
</dbReference>
<evidence type="ECO:0000259" key="12">
    <source>
        <dbReference type="PROSITE" id="PS51198"/>
    </source>
</evidence>
<evidence type="ECO:0000256" key="1">
    <source>
        <dbReference type="ARBA" id="ARBA00022741"/>
    </source>
</evidence>
<evidence type="ECO:0000256" key="11">
    <source>
        <dbReference type="SAM" id="MobiDB-lite"/>
    </source>
</evidence>
<comment type="catalytic activity">
    <reaction evidence="6">
        <text>Couples ATP hydrolysis with the unwinding of duplex DNA by translocating in the 3'-5' direction.</text>
        <dbReference type="EC" id="5.6.2.4"/>
    </reaction>
</comment>
<feature type="compositionally biased region" description="Basic and acidic residues" evidence="11">
    <location>
        <begin position="904"/>
        <end position="931"/>
    </location>
</feature>
<feature type="domain" description="UvrD-like helicase C-terminal" evidence="13">
    <location>
        <begin position="514"/>
        <end position="787"/>
    </location>
</feature>
<protein>
    <recommendedName>
        <fullName evidence="7">DNA 3'-5' helicase</fullName>
        <ecNumber evidence="7">5.6.2.4</ecNumber>
    </recommendedName>
    <alternativeName>
        <fullName evidence="8">DNA 3'-5' helicase II</fullName>
    </alternativeName>
</protein>
<organism evidence="14 15">
    <name type="scientific">Rhodoblastus acidophilus</name>
    <name type="common">Rhodopseudomonas acidophila</name>
    <dbReference type="NCBI Taxonomy" id="1074"/>
    <lineage>
        <taxon>Bacteria</taxon>
        <taxon>Pseudomonadati</taxon>
        <taxon>Pseudomonadota</taxon>
        <taxon>Alphaproteobacteria</taxon>
        <taxon>Hyphomicrobiales</taxon>
        <taxon>Rhodoblastaceae</taxon>
        <taxon>Rhodoblastus</taxon>
    </lineage>
</organism>
<dbReference type="NCBIfam" id="TIGR02784">
    <property type="entry name" value="addA_alphas"/>
    <property type="match status" value="1"/>
</dbReference>
<dbReference type="GO" id="GO:0000725">
    <property type="term" value="P:recombinational repair"/>
    <property type="evidence" value="ECO:0007669"/>
    <property type="project" value="TreeGrafter"/>
</dbReference>
<evidence type="ECO:0000256" key="4">
    <source>
        <dbReference type="ARBA" id="ARBA00022840"/>
    </source>
</evidence>